<evidence type="ECO:0000256" key="3">
    <source>
        <dbReference type="ARBA" id="ARBA00009184"/>
    </source>
</evidence>
<evidence type="ECO:0000256" key="7">
    <source>
        <dbReference type="ARBA" id="ARBA00022801"/>
    </source>
</evidence>
<organism evidence="15 16">
    <name type="scientific">Motilibacter peucedani</name>
    <dbReference type="NCBI Taxonomy" id="598650"/>
    <lineage>
        <taxon>Bacteria</taxon>
        <taxon>Bacillati</taxon>
        <taxon>Actinomycetota</taxon>
        <taxon>Actinomycetes</taxon>
        <taxon>Motilibacterales</taxon>
        <taxon>Motilibacteraceae</taxon>
        <taxon>Motilibacter</taxon>
    </lineage>
</organism>
<dbReference type="PANTHER" id="PTHR43344">
    <property type="entry name" value="PHOSPHOSERINE PHOSPHATASE"/>
    <property type="match status" value="1"/>
</dbReference>
<dbReference type="SUPFAM" id="SSF55021">
    <property type="entry name" value="ACT-like"/>
    <property type="match status" value="1"/>
</dbReference>
<evidence type="ECO:0000256" key="12">
    <source>
        <dbReference type="ARBA" id="ARBA00048523"/>
    </source>
</evidence>
<dbReference type="Proteomes" id="UP000281955">
    <property type="component" value="Unassembled WGS sequence"/>
</dbReference>
<dbReference type="GO" id="GO:0000287">
    <property type="term" value="F:magnesium ion binding"/>
    <property type="evidence" value="ECO:0007669"/>
    <property type="project" value="TreeGrafter"/>
</dbReference>
<dbReference type="NCBIfam" id="TIGR01488">
    <property type="entry name" value="HAD-SF-IB"/>
    <property type="match status" value="1"/>
</dbReference>
<dbReference type="Gene3D" id="3.30.70.260">
    <property type="match status" value="2"/>
</dbReference>
<feature type="active site" description="Proton donor" evidence="13">
    <location>
        <position position="180"/>
    </location>
</feature>
<dbReference type="RefSeq" id="WP_121195174.1">
    <property type="nucleotide sequence ID" value="NZ_RBWV01000017.1"/>
</dbReference>
<dbReference type="Pfam" id="PF21086">
    <property type="entry name" value="ACT_PSP_2"/>
    <property type="match status" value="1"/>
</dbReference>
<dbReference type="FunCoup" id="A0A420XK21">
    <property type="interactions" value="142"/>
</dbReference>
<evidence type="ECO:0000256" key="13">
    <source>
        <dbReference type="PIRSR" id="PIRSR604469-1"/>
    </source>
</evidence>
<comment type="catalytic activity">
    <reaction evidence="12">
        <text>O-phospho-D-serine + H2O = D-serine + phosphate</text>
        <dbReference type="Rhea" id="RHEA:24873"/>
        <dbReference type="ChEBI" id="CHEBI:15377"/>
        <dbReference type="ChEBI" id="CHEBI:35247"/>
        <dbReference type="ChEBI" id="CHEBI:43474"/>
        <dbReference type="ChEBI" id="CHEBI:58680"/>
        <dbReference type="EC" id="3.1.3.3"/>
    </reaction>
</comment>
<keyword evidence="8" id="KW-0460">Magnesium</keyword>
<dbReference type="InterPro" id="IPR049148">
    <property type="entry name" value="PSP_ACT"/>
</dbReference>
<evidence type="ECO:0000256" key="9">
    <source>
        <dbReference type="ARBA" id="ARBA00023299"/>
    </source>
</evidence>
<evidence type="ECO:0000313" key="15">
    <source>
        <dbReference type="EMBL" id="RKS68039.1"/>
    </source>
</evidence>
<protein>
    <recommendedName>
        <fullName evidence="4">phosphoserine phosphatase</fullName>
        <ecNumber evidence="4">3.1.3.3</ecNumber>
    </recommendedName>
    <alternativeName>
        <fullName evidence="10">O-phosphoserine phosphohydrolase</fullName>
    </alternativeName>
</protein>
<proteinExistence type="inferred from homology"/>
<evidence type="ECO:0000256" key="11">
    <source>
        <dbReference type="ARBA" id="ARBA00048138"/>
    </source>
</evidence>
<dbReference type="EMBL" id="RBWV01000017">
    <property type="protein sequence ID" value="RKS68039.1"/>
    <property type="molecule type" value="Genomic_DNA"/>
</dbReference>
<dbReference type="EC" id="3.1.3.3" evidence="4"/>
<dbReference type="PANTHER" id="PTHR43344:SF2">
    <property type="entry name" value="PHOSPHOSERINE PHOSPHATASE"/>
    <property type="match status" value="1"/>
</dbReference>
<dbReference type="Gene3D" id="3.40.50.1000">
    <property type="entry name" value="HAD superfamily/HAD-like"/>
    <property type="match status" value="1"/>
</dbReference>
<feature type="active site" description="Nucleophile" evidence="13">
    <location>
        <position position="178"/>
    </location>
</feature>
<dbReference type="OrthoDB" id="9792539at2"/>
<comment type="catalytic activity">
    <reaction evidence="11">
        <text>O-phospho-L-serine + H2O = L-serine + phosphate</text>
        <dbReference type="Rhea" id="RHEA:21208"/>
        <dbReference type="ChEBI" id="CHEBI:15377"/>
        <dbReference type="ChEBI" id="CHEBI:33384"/>
        <dbReference type="ChEBI" id="CHEBI:43474"/>
        <dbReference type="ChEBI" id="CHEBI:57524"/>
        <dbReference type="EC" id="3.1.3.3"/>
    </reaction>
</comment>
<dbReference type="GO" id="GO:0036424">
    <property type="term" value="F:L-phosphoserine phosphatase activity"/>
    <property type="evidence" value="ECO:0007669"/>
    <property type="project" value="InterPro"/>
</dbReference>
<evidence type="ECO:0000256" key="2">
    <source>
        <dbReference type="ARBA" id="ARBA00005135"/>
    </source>
</evidence>
<dbReference type="InterPro" id="IPR036412">
    <property type="entry name" value="HAD-like_sf"/>
</dbReference>
<dbReference type="GO" id="GO:0005737">
    <property type="term" value="C:cytoplasm"/>
    <property type="evidence" value="ECO:0007669"/>
    <property type="project" value="TreeGrafter"/>
</dbReference>
<comment type="caution">
    <text evidence="15">The sequence shown here is derived from an EMBL/GenBank/DDBJ whole genome shotgun (WGS) entry which is preliminary data.</text>
</comment>
<dbReference type="NCBIfam" id="TIGR00338">
    <property type="entry name" value="serB"/>
    <property type="match status" value="1"/>
</dbReference>
<evidence type="ECO:0000259" key="14">
    <source>
        <dbReference type="PROSITE" id="PS51671"/>
    </source>
</evidence>
<keyword evidence="5" id="KW-0028">Amino-acid biosynthesis</keyword>
<evidence type="ECO:0000256" key="1">
    <source>
        <dbReference type="ARBA" id="ARBA00001946"/>
    </source>
</evidence>
<comment type="pathway">
    <text evidence="2">Amino-acid biosynthesis; L-serine biosynthesis; L-serine from 3-phospho-D-glycerate: step 3/3.</text>
</comment>
<dbReference type="SFLD" id="SFLDG01137">
    <property type="entry name" value="C1.6.1:_Phosphoserine_Phosphat"/>
    <property type="match status" value="1"/>
</dbReference>
<feature type="domain" description="ACT" evidence="14">
    <location>
        <begin position="8"/>
        <end position="89"/>
    </location>
</feature>
<dbReference type="InParanoid" id="A0A420XK21"/>
<dbReference type="GO" id="GO:0006564">
    <property type="term" value="P:L-serine biosynthetic process"/>
    <property type="evidence" value="ECO:0007669"/>
    <property type="project" value="UniProtKB-KW"/>
</dbReference>
<evidence type="ECO:0000256" key="4">
    <source>
        <dbReference type="ARBA" id="ARBA00012640"/>
    </source>
</evidence>
<dbReference type="InterPro" id="IPR045865">
    <property type="entry name" value="ACT-like_dom_sf"/>
</dbReference>
<evidence type="ECO:0000256" key="6">
    <source>
        <dbReference type="ARBA" id="ARBA00022723"/>
    </source>
</evidence>
<accession>A0A420XK21</accession>
<dbReference type="FunFam" id="3.40.50.1000:FF:000041">
    <property type="entry name" value="Phosphoserine phosphatase SerB"/>
    <property type="match status" value="1"/>
</dbReference>
<keyword evidence="16" id="KW-1185">Reference proteome</keyword>
<dbReference type="SFLD" id="SFLDF00029">
    <property type="entry name" value="phosphoserine_phosphatase"/>
    <property type="match status" value="1"/>
</dbReference>
<comment type="similarity">
    <text evidence="3">Belongs to the HAD-like hydrolase superfamily. SerB family.</text>
</comment>
<sequence length="392" mass="40940">MAPTRTLLVTLTGADRPGVTSRLFAAFAGADVAVLDVEQVVVRGRLVLGVLLEGADLASLERAARSAGDGLGMEVETLPGAAEPEQRASRSLVTVLGRPLTPAALAAVTGRIADAGANIDRIVRIARYPVTAVEMEVSGTDTADLRLVLAREAAQQRVDVAVQRAGLHRRGKRLVVMDVDSTLIQGEVIEMLAEHAGVADEVARVTESAMRGELDFAESLHARVALLAGLPESVFDDVRRSVVLTPGARTLVRTLKRLDHRVAVVSGGFTQVVQPLADELELDYAAANTLEVVGGTLTGRIVGDVVDRAGKAAALRRFAADCDVPLGQTVAIGDGANDLDMLGAAGLGVAFNAKPVVRAAAHTAVTVPYLDAVLFLLGIPREEVEEADALDG</sequence>
<keyword evidence="6" id="KW-0479">Metal-binding</keyword>
<reference evidence="15 16" key="1">
    <citation type="submission" date="2018-10" db="EMBL/GenBank/DDBJ databases">
        <title>Genomic Encyclopedia of Archaeal and Bacterial Type Strains, Phase II (KMG-II): from individual species to whole genera.</title>
        <authorList>
            <person name="Goeker M."/>
        </authorList>
    </citation>
    <scope>NUCLEOTIDE SEQUENCE [LARGE SCALE GENOMIC DNA]</scope>
    <source>
        <strain evidence="15 16">RP-AC37</strain>
    </source>
</reference>
<dbReference type="InterPro" id="IPR050582">
    <property type="entry name" value="HAD-like_SerB"/>
</dbReference>
<evidence type="ECO:0000313" key="16">
    <source>
        <dbReference type="Proteomes" id="UP000281955"/>
    </source>
</evidence>
<dbReference type="Pfam" id="PF12710">
    <property type="entry name" value="HAD"/>
    <property type="match status" value="1"/>
</dbReference>
<name>A0A420XK21_9ACTN</name>
<dbReference type="AlphaFoldDB" id="A0A420XK21"/>
<dbReference type="InterPro" id="IPR023214">
    <property type="entry name" value="HAD_sf"/>
</dbReference>
<gene>
    <name evidence="15" type="ORF">CLV35_3946</name>
</gene>
<dbReference type="PROSITE" id="PS51671">
    <property type="entry name" value="ACT"/>
    <property type="match status" value="1"/>
</dbReference>
<dbReference type="CDD" id="cd07500">
    <property type="entry name" value="HAD_PSP"/>
    <property type="match status" value="1"/>
</dbReference>
<dbReference type="InterPro" id="IPR002912">
    <property type="entry name" value="ACT_dom"/>
</dbReference>
<keyword evidence="9" id="KW-0718">Serine biosynthesis</keyword>
<dbReference type="Pfam" id="PF13740">
    <property type="entry name" value="ACT_6"/>
    <property type="match status" value="1"/>
</dbReference>
<comment type="cofactor">
    <cofactor evidence="1">
        <name>Mg(2+)</name>
        <dbReference type="ChEBI" id="CHEBI:18420"/>
    </cofactor>
</comment>
<evidence type="ECO:0000256" key="10">
    <source>
        <dbReference type="ARBA" id="ARBA00031693"/>
    </source>
</evidence>
<dbReference type="UniPathway" id="UPA00135">
    <property type="reaction ID" value="UER00198"/>
</dbReference>
<evidence type="ECO:0000256" key="8">
    <source>
        <dbReference type="ARBA" id="ARBA00022842"/>
    </source>
</evidence>
<dbReference type="SFLD" id="SFLDG01136">
    <property type="entry name" value="C1.6:_Phosphoserine_Phosphatas"/>
    <property type="match status" value="1"/>
</dbReference>
<keyword evidence="7" id="KW-0378">Hydrolase</keyword>
<dbReference type="SFLD" id="SFLDS00003">
    <property type="entry name" value="Haloacid_Dehalogenase"/>
    <property type="match status" value="1"/>
</dbReference>
<evidence type="ECO:0000256" key="5">
    <source>
        <dbReference type="ARBA" id="ARBA00022605"/>
    </source>
</evidence>
<dbReference type="SUPFAM" id="SSF56784">
    <property type="entry name" value="HAD-like"/>
    <property type="match status" value="1"/>
</dbReference>
<dbReference type="InterPro" id="IPR004469">
    <property type="entry name" value="PSP"/>
</dbReference>